<dbReference type="GO" id="GO:0051285">
    <property type="term" value="C:cell cortex of cell tip"/>
    <property type="evidence" value="ECO:0007669"/>
    <property type="project" value="TreeGrafter"/>
</dbReference>
<keyword evidence="1" id="KW-0812">Transmembrane</keyword>
<evidence type="ECO:0000313" key="2">
    <source>
        <dbReference type="EMBL" id="KAB8068630.1"/>
    </source>
</evidence>
<organism evidence="2 3">
    <name type="scientific">Aspergillus leporis</name>
    <dbReference type="NCBI Taxonomy" id="41062"/>
    <lineage>
        <taxon>Eukaryota</taxon>
        <taxon>Fungi</taxon>
        <taxon>Dikarya</taxon>
        <taxon>Ascomycota</taxon>
        <taxon>Pezizomycotina</taxon>
        <taxon>Eurotiomycetes</taxon>
        <taxon>Eurotiomycetidae</taxon>
        <taxon>Eurotiales</taxon>
        <taxon>Aspergillaceae</taxon>
        <taxon>Aspergillus</taxon>
        <taxon>Aspergillus subgen. Circumdati</taxon>
    </lineage>
</organism>
<dbReference type="Pfam" id="PF06687">
    <property type="entry name" value="SUR7"/>
    <property type="match status" value="1"/>
</dbReference>
<dbReference type="InterPro" id="IPR052413">
    <property type="entry name" value="SUR7_domain"/>
</dbReference>
<sequence>MVGWPNVLPTLTAFIAFLLGILCLFAGTKKNLLFDANIFTIYTPTIGKGTGMRDFYSVYVMSYCEGFLNAGSRNLTGCSHRSILFSFDPAYALAKDTGNTTSLSKLGWPSSITDDFRTFSATSRSMGVLYRDRDRRR</sequence>
<dbReference type="GO" id="GO:0031505">
    <property type="term" value="P:fungal-type cell wall organization"/>
    <property type="evidence" value="ECO:0007669"/>
    <property type="project" value="TreeGrafter"/>
</dbReference>
<protein>
    <submittedName>
        <fullName evidence="2">Uncharacterized protein</fullName>
    </submittedName>
</protein>
<dbReference type="OrthoDB" id="4159154at2759"/>
<keyword evidence="1" id="KW-1133">Transmembrane helix</keyword>
<dbReference type="PANTHER" id="PTHR28019">
    <property type="entry name" value="CELL MEMBRANE PROTEIN YLR413W-RELATED"/>
    <property type="match status" value="1"/>
</dbReference>
<dbReference type="AlphaFoldDB" id="A0A5N5WN62"/>
<name>A0A5N5WN62_9EURO</name>
<dbReference type="InterPro" id="IPR009571">
    <property type="entry name" value="SUR7/Rim9-like_fungi"/>
</dbReference>
<proteinExistence type="predicted"/>
<dbReference type="EMBL" id="ML732382">
    <property type="protein sequence ID" value="KAB8068630.1"/>
    <property type="molecule type" value="Genomic_DNA"/>
</dbReference>
<evidence type="ECO:0000313" key="3">
    <source>
        <dbReference type="Proteomes" id="UP000326565"/>
    </source>
</evidence>
<evidence type="ECO:0000256" key="1">
    <source>
        <dbReference type="SAM" id="Phobius"/>
    </source>
</evidence>
<dbReference type="GO" id="GO:0005886">
    <property type="term" value="C:plasma membrane"/>
    <property type="evidence" value="ECO:0007669"/>
    <property type="project" value="InterPro"/>
</dbReference>
<keyword evidence="3" id="KW-1185">Reference proteome</keyword>
<gene>
    <name evidence="2" type="ORF">BDV29DRAFT_162226</name>
</gene>
<keyword evidence="1" id="KW-0472">Membrane</keyword>
<feature type="transmembrane region" description="Helical" evidence="1">
    <location>
        <begin position="6"/>
        <end position="27"/>
    </location>
</feature>
<accession>A0A5N5WN62</accession>
<reference evidence="2 3" key="1">
    <citation type="submission" date="2019-04" db="EMBL/GenBank/DDBJ databases">
        <title>Friends and foes A comparative genomics study of 23 Aspergillus species from section Flavi.</title>
        <authorList>
            <consortium name="DOE Joint Genome Institute"/>
            <person name="Kjaerbolling I."/>
            <person name="Vesth T."/>
            <person name="Frisvad J.C."/>
            <person name="Nybo J.L."/>
            <person name="Theobald S."/>
            <person name="Kildgaard S."/>
            <person name="Isbrandt T."/>
            <person name="Kuo A."/>
            <person name="Sato A."/>
            <person name="Lyhne E.K."/>
            <person name="Kogle M.E."/>
            <person name="Wiebenga A."/>
            <person name="Kun R.S."/>
            <person name="Lubbers R.J."/>
            <person name="Makela M.R."/>
            <person name="Barry K."/>
            <person name="Chovatia M."/>
            <person name="Clum A."/>
            <person name="Daum C."/>
            <person name="Haridas S."/>
            <person name="He G."/>
            <person name="LaButti K."/>
            <person name="Lipzen A."/>
            <person name="Mondo S."/>
            <person name="Riley R."/>
            <person name="Salamov A."/>
            <person name="Simmons B.A."/>
            <person name="Magnuson J.K."/>
            <person name="Henrissat B."/>
            <person name="Mortensen U.H."/>
            <person name="Larsen T.O."/>
            <person name="Devries R.P."/>
            <person name="Grigoriev I.V."/>
            <person name="Machida M."/>
            <person name="Baker S.E."/>
            <person name="Andersen M.R."/>
        </authorList>
    </citation>
    <scope>NUCLEOTIDE SEQUENCE [LARGE SCALE GENOMIC DNA]</scope>
    <source>
        <strain evidence="2 3">CBS 151.66</strain>
    </source>
</reference>
<dbReference type="PANTHER" id="PTHR28019:SF7">
    <property type="entry name" value="SUR7 PROTEIN"/>
    <property type="match status" value="1"/>
</dbReference>
<dbReference type="Proteomes" id="UP000326565">
    <property type="component" value="Unassembled WGS sequence"/>
</dbReference>